<protein>
    <submittedName>
        <fullName evidence="18">Cell divisionFtsK/SpoIIIE</fullName>
    </submittedName>
</protein>
<dbReference type="SMART" id="SM00382">
    <property type="entry name" value="AAA"/>
    <property type="match status" value="1"/>
</dbReference>
<comment type="similarity">
    <text evidence="2">Belongs to the FtsK/SpoIIIE/SftA family.</text>
</comment>
<dbReference type="InterPro" id="IPR025199">
    <property type="entry name" value="FtsK_4TM"/>
</dbReference>
<evidence type="ECO:0000256" key="13">
    <source>
        <dbReference type="ARBA" id="ARBA00025923"/>
    </source>
</evidence>
<evidence type="ECO:0000256" key="6">
    <source>
        <dbReference type="ARBA" id="ARBA00022741"/>
    </source>
</evidence>
<gene>
    <name evidence="18" type="ordered locus">Dret_1302</name>
</gene>
<evidence type="ECO:0000256" key="3">
    <source>
        <dbReference type="ARBA" id="ARBA00022475"/>
    </source>
</evidence>
<keyword evidence="11 16" id="KW-0472">Membrane</keyword>
<sequence length="747" mass="80667">MDGNKLIREFTALALVFCAALLGVSLATYSPMDPGFNQRLSSGFTVHNQAGIVGAYLAGLLVDLFGIGAAAAPVGAAWGALACFVKRLRPRWWRWIGFGLIFLCLTGWAAHPWAREHVHLQALQGGGLLGRLVHDTAVSYLRALGAGLVLAFVGLVGLQLSLGLSWSTLGKRFRSRLHDQWAKHAERKARKQSAKAAKRSSAGKKEPKTAASKGKNPSKTTPKESPTAAATGQQGAPAAGKRGNSPEAAPQSAPAETRSVSGARHSRQAYPPAELLQPVSESRHAISPQEQEELSQRLSEGLADFNIQGEVRKIMPGPVVTMLEFKPAPGVKVSRIAGLNDDLARALKALAVRIEAPLPGKDTVGIEIPNKNRQTVFFREVVESDAFTRTKAALPLALGKDIQGQPRVEDLTRMPHLLVAGATGAGKSVCLNTILLSLLFKSSPEELKLLLIDPKRIEMAGYAKLPHLVHPVVTDTHLAKNALEWAVSEMESRYDAMARLSVRNIASYNAKLASLGEERPPELADLKPLPYLVIIIDEMADLMLTAGKEVEQSIVRLAQLARAAGVHLILATQRPSVDVVTGLIKANFPTRIAFQVSSKHDSRTILDGVGAEHLLGRGDMLYKGGAGKLQRLHGAFLSDEEISEVIDFWCHKHHPEYEVDLTEWGTSDNGSGGGDNNGAGSDIVDDPMYQQAIDFVAEQGKGSISMLQRRLRVGFNRAARFIEQMERDGILGPQEGSKPRPYIRGGE</sequence>
<feature type="transmembrane region" description="Helical" evidence="16">
    <location>
        <begin position="417"/>
        <end position="440"/>
    </location>
</feature>
<dbReference type="PANTHER" id="PTHR22683:SF41">
    <property type="entry name" value="DNA TRANSLOCASE FTSK"/>
    <property type="match status" value="1"/>
</dbReference>
<evidence type="ECO:0000256" key="5">
    <source>
        <dbReference type="ARBA" id="ARBA00022692"/>
    </source>
</evidence>
<dbReference type="Gene3D" id="3.30.980.40">
    <property type="match status" value="1"/>
</dbReference>
<dbReference type="Pfam" id="PF17854">
    <property type="entry name" value="FtsK_alpha"/>
    <property type="match status" value="1"/>
</dbReference>
<dbReference type="PANTHER" id="PTHR22683">
    <property type="entry name" value="SPORULATION PROTEIN RELATED"/>
    <property type="match status" value="1"/>
</dbReference>
<keyword evidence="9 16" id="KW-1133">Transmembrane helix</keyword>
<feature type="transmembrane region" description="Helical" evidence="16">
    <location>
        <begin position="92"/>
        <end position="110"/>
    </location>
</feature>
<keyword evidence="4 18" id="KW-0132">Cell division</keyword>
<dbReference type="GO" id="GO:0005524">
    <property type="term" value="F:ATP binding"/>
    <property type="evidence" value="ECO:0007669"/>
    <property type="project" value="UniProtKB-UniRule"/>
</dbReference>
<evidence type="ECO:0000256" key="11">
    <source>
        <dbReference type="ARBA" id="ARBA00023136"/>
    </source>
</evidence>
<comment type="subcellular location">
    <subcellularLocation>
        <location evidence="1">Cell membrane</location>
        <topology evidence="1">Multi-pass membrane protein</topology>
    </subcellularLocation>
</comment>
<dbReference type="EMBL" id="CP001734">
    <property type="protein sequence ID" value="ACV68590.1"/>
    <property type="molecule type" value="Genomic_DNA"/>
</dbReference>
<evidence type="ECO:0000259" key="17">
    <source>
        <dbReference type="PROSITE" id="PS50901"/>
    </source>
</evidence>
<organism evidence="18 19">
    <name type="scientific">Desulfohalobium retbaense (strain ATCC 49708 / DSM 5692 / JCM 16813 / HR100)</name>
    <dbReference type="NCBI Taxonomy" id="485915"/>
    <lineage>
        <taxon>Bacteria</taxon>
        <taxon>Pseudomonadati</taxon>
        <taxon>Thermodesulfobacteriota</taxon>
        <taxon>Desulfovibrionia</taxon>
        <taxon>Desulfovibrionales</taxon>
        <taxon>Desulfohalobiaceae</taxon>
        <taxon>Desulfohalobium</taxon>
    </lineage>
</organism>
<keyword evidence="5 16" id="KW-0812">Transmembrane</keyword>
<feature type="binding site" evidence="14">
    <location>
        <begin position="421"/>
        <end position="428"/>
    </location>
    <ligand>
        <name>ATP</name>
        <dbReference type="ChEBI" id="CHEBI:30616"/>
    </ligand>
</feature>
<evidence type="ECO:0000256" key="15">
    <source>
        <dbReference type="SAM" id="MobiDB-lite"/>
    </source>
</evidence>
<dbReference type="SMART" id="SM00843">
    <property type="entry name" value="Ftsk_gamma"/>
    <property type="match status" value="1"/>
</dbReference>
<dbReference type="SUPFAM" id="SSF46785">
    <property type="entry name" value="Winged helix' DNA-binding domain"/>
    <property type="match status" value="1"/>
</dbReference>
<dbReference type="InterPro" id="IPR050206">
    <property type="entry name" value="FtsK/SpoIIIE/SftA"/>
</dbReference>
<dbReference type="AlphaFoldDB" id="C8X2E3"/>
<evidence type="ECO:0000256" key="12">
    <source>
        <dbReference type="ARBA" id="ARBA00023306"/>
    </source>
</evidence>
<reference evidence="19" key="1">
    <citation type="submission" date="2009-09" db="EMBL/GenBank/DDBJ databases">
        <title>The complete chromosome of Desulfohalobium retbaense DSM 5692.</title>
        <authorList>
            <consortium name="US DOE Joint Genome Institute (JGI-PGF)"/>
            <person name="Lucas S."/>
            <person name="Copeland A."/>
            <person name="Lapidus A."/>
            <person name="Glavina del Rio T."/>
            <person name="Dalin E."/>
            <person name="Tice H."/>
            <person name="Bruce D."/>
            <person name="Goodwin L."/>
            <person name="Pitluck S."/>
            <person name="Kyrpides N."/>
            <person name="Mavromatis K."/>
            <person name="Ivanova N."/>
            <person name="Mikhailova N."/>
            <person name="Munk A.C."/>
            <person name="Brettin T."/>
            <person name="Detter J.C."/>
            <person name="Han C."/>
            <person name="Tapia R."/>
            <person name="Larimer F."/>
            <person name="Land M."/>
            <person name="Hauser L."/>
            <person name="Markowitz V."/>
            <person name="Cheng J.-F."/>
            <person name="Hugenholtz P."/>
            <person name="Woyke T."/>
            <person name="Wu D."/>
            <person name="Spring S."/>
            <person name="Klenk H.-P."/>
            <person name="Eisen J.A."/>
        </authorList>
    </citation>
    <scope>NUCLEOTIDE SEQUENCE [LARGE SCALE GENOMIC DNA]</scope>
    <source>
        <strain evidence="19">DSM 5692</strain>
    </source>
</reference>
<dbReference type="HOGENOM" id="CLU_001981_9_7_7"/>
<feature type="compositionally biased region" description="Basic residues" evidence="15">
    <location>
        <begin position="185"/>
        <end position="202"/>
    </location>
</feature>
<evidence type="ECO:0000313" key="18">
    <source>
        <dbReference type="EMBL" id="ACV68590.1"/>
    </source>
</evidence>
<dbReference type="GO" id="GO:0051301">
    <property type="term" value="P:cell division"/>
    <property type="evidence" value="ECO:0007669"/>
    <property type="project" value="UniProtKB-KW"/>
</dbReference>
<feature type="transmembrane region" description="Helical" evidence="16">
    <location>
        <begin position="140"/>
        <end position="166"/>
    </location>
</feature>
<dbReference type="Gene3D" id="1.10.10.10">
    <property type="entry name" value="Winged helix-like DNA-binding domain superfamily/Winged helix DNA-binding domain"/>
    <property type="match status" value="1"/>
</dbReference>
<evidence type="ECO:0000256" key="8">
    <source>
        <dbReference type="ARBA" id="ARBA00022840"/>
    </source>
</evidence>
<evidence type="ECO:0000256" key="7">
    <source>
        <dbReference type="ARBA" id="ARBA00022829"/>
    </source>
</evidence>
<keyword evidence="6 14" id="KW-0547">Nucleotide-binding</keyword>
<keyword evidence="8 14" id="KW-0067">ATP-binding</keyword>
<evidence type="ECO:0000256" key="14">
    <source>
        <dbReference type="PROSITE-ProRule" id="PRU00289"/>
    </source>
</evidence>
<dbReference type="InterPro" id="IPR041027">
    <property type="entry name" value="FtsK_alpha"/>
</dbReference>
<dbReference type="Pfam" id="PF01580">
    <property type="entry name" value="FtsK_SpoIIIE"/>
    <property type="match status" value="1"/>
</dbReference>
<keyword evidence="3" id="KW-1003">Cell membrane</keyword>
<dbReference type="GO" id="GO:0007059">
    <property type="term" value="P:chromosome segregation"/>
    <property type="evidence" value="ECO:0007669"/>
    <property type="project" value="UniProtKB-KW"/>
</dbReference>
<evidence type="ECO:0000256" key="2">
    <source>
        <dbReference type="ARBA" id="ARBA00006474"/>
    </source>
</evidence>
<dbReference type="InterPro" id="IPR036390">
    <property type="entry name" value="WH_DNA-bd_sf"/>
</dbReference>
<feature type="region of interest" description="Disordered" evidence="15">
    <location>
        <begin position="663"/>
        <end position="683"/>
    </location>
</feature>
<evidence type="ECO:0000313" key="19">
    <source>
        <dbReference type="Proteomes" id="UP000001052"/>
    </source>
</evidence>
<keyword evidence="19" id="KW-1185">Reference proteome</keyword>
<keyword evidence="12" id="KW-0131">Cell cycle</keyword>
<dbReference type="InterPro" id="IPR002543">
    <property type="entry name" value="FtsK_dom"/>
</dbReference>
<name>C8X2E3_DESRD</name>
<dbReference type="OrthoDB" id="9807790at2"/>
<evidence type="ECO:0000256" key="1">
    <source>
        <dbReference type="ARBA" id="ARBA00004651"/>
    </source>
</evidence>
<dbReference type="eggNOG" id="COG1674">
    <property type="taxonomic scope" value="Bacteria"/>
</dbReference>
<dbReference type="GO" id="GO:0005886">
    <property type="term" value="C:plasma membrane"/>
    <property type="evidence" value="ECO:0007669"/>
    <property type="project" value="UniProtKB-SubCell"/>
</dbReference>
<reference evidence="18 19" key="2">
    <citation type="journal article" date="2010" name="Stand. Genomic Sci.">
        <title>Complete genome sequence of Desulfohalobium retbaense type strain (HR(100)).</title>
        <authorList>
            <person name="Spring S."/>
            <person name="Nolan M."/>
            <person name="Lapidus A."/>
            <person name="Glavina Del Rio T."/>
            <person name="Copeland A."/>
            <person name="Tice H."/>
            <person name="Cheng J.F."/>
            <person name="Lucas S."/>
            <person name="Land M."/>
            <person name="Chen F."/>
            <person name="Bruce D."/>
            <person name="Goodwin L."/>
            <person name="Pitluck S."/>
            <person name="Ivanova N."/>
            <person name="Mavromatis K."/>
            <person name="Mikhailova N."/>
            <person name="Pati A."/>
            <person name="Chen A."/>
            <person name="Palaniappan K."/>
            <person name="Hauser L."/>
            <person name="Chang Y.J."/>
            <person name="Jeffries C.D."/>
            <person name="Munk C."/>
            <person name="Kiss H."/>
            <person name="Chain P."/>
            <person name="Han C."/>
            <person name="Brettin T."/>
            <person name="Detter J.C."/>
            <person name="Schuler E."/>
            <person name="Goker M."/>
            <person name="Rohde M."/>
            <person name="Bristow J."/>
            <person name="Eisen J.A."/>
            <person name="Markowitz V."/>
            <person name="Hugenholtz P."/>
            <person name="Kyrpides N.C."/>
            <person name="Klenk H.P."/>
        </authorList>
    </citation>
    <scope>NUCLEOTIDE SEQUENCE [LARGE SCALE GENOMIC DNA]</scope>
    <source>
        <strain evidence="18 19">DSM 5692</strain>
    </source>
</reference>
<evidence type="ECO:0000256" key="4">
    <source>
        <dbReference type="ARBA" id="ARBA00022618"/>
    </source>
</evidence>
<feature type="region of interest" description="Disordered" evidence="15">
    <location>
        <begin position="728"/>
        <end position="747"/>
    </location>
</feature>
<evidence type="ECO:0000256" key="10">
    <source>
        <dbReference type="ARBA" id="ARBA00023125"/>
    </source>
</evidence>
<keyword evidence="10" id="KW-0238">DNA-binding</keyword>
<feature type="region of interest" description="Disordered" evidence="15">
    <location>
        <begin position="183"/>
        <end position="275"/>
    </location>
</feature>
<evidence type="ECO:0000256" key="9">
    <source>
        <dbReference type="ARBA" id="ARBA00022989"/>
    </source>
</evidence>
<dbReference type="InterPro" id="IPR018541">
    <property type="entry name" value="Ftsk_gamma"/>
</dbReference>
<dbReference type="STRING" id="485915.Dret_1302"/>
<dbReference type="PROSITE" id="PS50901">
    <property type="entry name" value="FTSK"/>
    <property type="match status" value="1"/>
</dbReference>
<dbReference type="Pfam" id="PF09397">
    <property type="entry name" value="FtsK_gamma"/>
    <property type="match status" value="1"/>
</dbReference>
<feature type="transmembrane region" description="Helical" evidence="16">
    <location>
        <begin position="51"/>
        <end position="80"/>
    </location>
</feature>
<dbReference type="InterPro" id="IPR027417">
    <property type="entry name" value="P-loop_NTPase"/>
</dbReference>
<dbReference type="KEGG" id="drt:Dret_1302"/>
<accession>C8X2E3</accession>
<proteinExistence type="inferred from homology"/>
<evidence type="ECO:0000256" key="16">
    <source>
        <dbReference type="SAM" id="Phobius"/>
    </source>
</evidence>
<keyword evidence="7" id="KW-0159">Chromosome partition</keyword>
<dbReference type="Proteomes" id="UP000001052">
    <property type="component" value="Chromosome"/>
</dbReference>
<dbReference type="InterPro" id="IPR003593">
    <property type="entry name" value="AAA+_ATPase"/>
</dbReference>
<dbReference type="Gene3D" id="3.40.50.300">
    <property type="entry name" value="P-loop containing nucleotide triphosphate hydrolases"/>
    <property type="match status" value="1"/>
</dbReference>
<dbReference type="Pfam" id="PF13491">
    <property type="entry name" value="FtsK_4TM"/>
    <property type="match status" value="1"/>
</dbReference>
<dbReference type="CDD" id="cd01127">
    <property type="entry name" value="TrwB_TraG_TraD_VirD4"/>
    <property type="match status" value="1"/>
</dbReference>
<feature type="domain" description="FtsK" evidence="17">
    <location>
        <begin position="404"/>
        <end position="603"/>
    </location>
</feature>
<comment type="subunit">
    <text evidence="13">Homohexamer. Forms a ring that surrounds DNA.</text>
</comment>
<dbReference type="InterPro" id="IPR036388">
    <property type="entry name" value="WH-like_DNA-bd_sf"/>
</dbReference>
<dbReference type="RefSeq" id="WP_015751737.1">
    <property type="nucleotide sequence ID" value="NC_013223.1"/>
</dbReference>
<feature type="compositionally biased region" description="Polar residues" evidence="15">
    <location>
        <begin position="215"/>
        <end position="224"/>
    </location>
</feature>
<feature type="compositionally biased region" description="Low complexity" evidence="15">
    <location>
        <begin position="226"/>
        <end position="256"/>
    </location>
</feature>
<dbReference type="GO" id="GO:0003677">
    <property type="term" value="F:DNA binding"/>
    <property type="evidence" value="ECO:0007669"/>
    <property type="project" value="UniProtKB-KW"/>
</dbReference>
<dbReference type="SUPFAM" id="SSF52540">
    <property type="entry name" value="P-loop containing nucleoside triphosphate hydrolases"/>
    <property type="match status" value="1"/>
</dbReference>